<dbReference type="GO" id="GO:0016758">
    <property type="term" value="F:hexosyltransferase activity"/>
    <property type="evidence" value="ECO:0007669"/>
    <property type="project" value="TreeGrafter"/>
</dbReference>
<proteinExistence type="predicted"/>
<dbReference type="PANTHER" id="PTHR34136:SF1">
    <property type="entry name" value="UDP-N-ACETYL-D-MANNOSAMINURONIC ACID TRANSFERASE"/>
    <property type="match status" value="1"/>
</dbReference>
<comment type="caution">
    <text evidence="3">The sequence shown here is derived from an EMBL/GenBank/DDBJ whole genome shotgun (WGS) entry which is preliminary data.</text>
</comment>
<evidence type="ECO:0000256" key="2">
    <source>
        <dbReference type="ARBA" id="ARBA00022679"/>
    </source>
</evidence>
<evidence type="ECO:0000256" key="1">
    <source>
        <dbReference type="ARBA" id="ARBA00022676"/>
    </source>
</evidence>
<dbReference type="AlphaFoldDB" id="A0A2G9XDP6"/>
<name>A0A2G9XDP6_UNCKA</name>
<organism evidence="3 4">
    <name type="scientific">candidate division WWE3 bacterium CG23_combo_of_CG06-09_8_20_14_all_40_14</name>
    <dbReference type="NCBI Taxonomy" id="1975095"/>
    <lineage>
        <taxon>Bacteria</taxon>
        <taxon>Katanobacteria</taxon>
    </lineage>
</organism>
<evidence type="ECO:0000313" key="4">
    <source>
        <dbReference type="Proteomes" id="UP000231388"/>
    </source>
</evidence>
<gene>
    <name evidence="3" type="ORF">COX53_01545</name>
</gene>
<keyword evidence="2" id="KW-0808">Transferase</keyword>
<sequence length="236" mass="26512">MYPETKILGIRLHKISRRDLEKEVVSSLGAPRPLKPLFIATVNPSFVLKAQKDVSFKEILNHKTTLNVADGVGLKIADRSLEIIPGVDIVRLLLDKAELLGSEVHIVSKRDSLTPKGRMEYTLRAKYPKLVFSVKEEDSVVGGCDVLLCALGEVEQEKFIVDNMGRTRSRVAIGIGGSFDVITGAIKLPQTVYFSWFFRLIASPRRFPKIFRSVILFPLLFFSKKLLTRCNKVPIM</sequence>
<dbReference type="InterPro" id="IPR004629">
    <property type="entry name" value="WecG_TagA_CpsF"/>
</dbReference>
<dbReference type="Proteomes" id="UP000231388">
    <property type="component" value="Unassembled WGS sequence"/>
</dbReference>
<keyword evidence="1" id="KW-0328">Glycosyltransferase</keyword>
<accession>A0A2G9XDP6</accession>
<protein>
    <recommendedName>
        <fullName evidence="5">Glycosyltransferase</fullName>
    </recommendedName>
</protein>
<dbReference type="Pfam" id="PF03808">
    <property type="entry name" value="Glyco_tran_WecG"/>
    <property type="match status" value="1"/>
</dbReference>
<reference evidence="3 4" key="1">
    <citation type="submission" date="2017-09" db="EMBL/GenBank/DDBJ databases">
        <title>Depth-based differentiation of microbial function through sediment-hosted aquifers and enrichment of novel symbionts in the deep terrestrial subsurface.</title>
        <authorList>
            <person name="Probst A.J."/>
            <person name="Ladd B."/>
            <person name="Jarett J.K."/>
            <person name="Geller-Mcgrath D.E."/>
            <person name="Sieber C.M."/>
            <person name="Emerson J.B."/>
            <person name="Anantharaman K."/>
            <person name="Thomas B.C."/>
            <person name="Malmstrom R."/>
            <person name="Stieglmeier M."/>
            <person name="Klingl A."/>
            <person name="Woyke T."/>
            <person name="Ryan C.M."/>
            <person name="Banfield J.F."/>
        </authorList>
    </citation>
    <scope>NUCLEOTIDE SEQUENCE [LARGE SCALE GENOMIC DNA]</scope>
    <source>
        <strain evidence="3">CG23_combo_of_CG06-09_8_20_14_all_40_14</strain>
    </source>
</reference>
<dbReference type="EMBL" id="PCQY01000019">
    <property type="protein sequence ID" value="PIP04613.1"/>
    <property type="molecule type" value="Genomic_DNA"/>
</dbReference>
<evidence type="ECO:0008006" key="5">
    <source>
        <dbReference type="Google" id="ProtNLM"/>
    </source>
</evidence>
<evidence type="ECO:0000313" key="3">
    <source>
        <dbReference type="EMBL" id="PIP04613.1"/>
    </source>
</evidence>
<dbReference type="PANTHER" id="PTHR34136">
    <property type="match status" value="1"/>
</dbReference>